<dbReference type="GO" id="GO:0008168">
    <property type="term" value="F:methyltransferase activity"/>
    <property type="evidence" value="ECO:0007669"/>
    <property type="project" value="UniProtKB-KW"/>
</dbReference>
<keyword evidence="1 4" id="KW-0489">Methyltransferase</keyword>
<evidence type="ECO:0000256" key="4">
    <source>
        <dbReference type="PROSITE-ProRule" id="PRU01024"/>
    </source>
</evidence>
<gene>
    <name evidence="6" type="ORF">LZ518_03765</name>
</gene>
<keyword evidence="7" id="KW-1185">Reference proteome</keyword>
<dbReference type="Gene3D" id="3.40.50.150">
    <property type="entry name" value="Vaccinia Virus protein VP39"/>
    <property type="match status" value="1"/>
</dbReference>
<dbReference type="Pfam" id="PF05958">
    <property type="entry name" value="tRNA_U5-meth_tr"/>
    <property type="match status" value="1"/>
</dbReference>
<dbReference type="Gene3D" id="2.40.50.1070">
    <property type="match status" value="1"/>
</dbReference>
<dbReference type="SUPFAM" id="SSF53335">
    <property type="entry name" value="S-adenosyl-L-methionine-dependent methyltransferases"/>
    <property type="match status" value="1"/>
</dbReference>
<proteinExistence type="inferred from homology"/>
<evidence type="ECO:0000256" key="3">
    <source>
        <dbReference type="ARBA" id="ARBA00022691"/>
    </source>
</evidence>
<dbReference type="EMBL" id="JAMGBB010000001">
    <property type="protein sequence ID" value="MCL6740251.1"/>
    <property type="molecule type" value="Genomic_DNA"/>
</dbReference>
<evidence type="ECO:0000313" key="7">
    <source>
        <dbReference type="Proteomes" id="UP001165383"/>
    </source>
</evidence>
<keyword evidence="2 4" id="KW-0808">Transferase</keyword>
<reference evidence="6" key="1">
    <citation type="submission" date="2022-05" db="EMBL/GenBank/DDBJ databases">
        <authorList>
            <person name="Jo J.-H."/>
            <person name="Im W.-T."/>
        </authorList>
    </citation>
    <scope>NUCLEOTIDE SEQUENCE</scope>
    <source>
        <strain evidence="6">RB56-2</strain>
    </source>
</reference>
<dbReference type="CDD" id="cd02440">
    <property type="entry name" value="AdoMet_MTases"/>
    <property type="match status" value="1"/>
</dbReference>
<feature type="active site" evidence="5">
    <location>
        <position position="352"/>
    </location>
</feature>
<feature type="binding site" evidence="4">
    <location>
        <position position="262"/>
    </location>
    <ligand>
        <name>S-adenosyl-L-methionine</name>
        <dbReference type="ChEBI" id="CHEBI:59789"/>
    </ligand>
</feature>
<dbReference type="InterPro" id="IPR029063">
    <property type="entry name" value="SAM-dependent_MTases_sf"/>
</dbReference>
<sequence>MSEEIIRIAARGDGVTASGRHVPFAVPGDIIHDDGRLEEGPGHQIAPCSHFPQCGGCQLQHLTDDAYADYCVSRVAGALAQHGLDAEIRAPHLSPPRTRRRATLRTLRSGGRVMIGFNEAGSNRIVDMMECHILHPRLFELLGPLRKLLAGYLPAKRSAEIHLTLADQGVDLMLKGIEVEGLQAVEGLAAFCEANRLARLSVDEGLGPEPRYEPQPVTATLGGIGVALPVGAFLQATNDGEAALVSAVREATEAALRTADLFSGLGTFAFALGGQVTAAEAGREAVLAVKSAANRAGRPIAVEHRDLYRRPCDGKELAAFDAVVLDPPRAGAQEQVRELAASTVERIAYVSCNPATFARDAEILASGGYRLDWVRPVGQFRWSTHVELASAFSR</sequence>
<feature type="binding site" evidence="4">
    <location>
        <position position="284"/>
    </location>
    <ligand>
        <name>S-adenosyl-L-methionine</name>
        <dbReference type="ChEBI" id="CHEBI:59789"/>
    </ligand>
</feature>
<dbReference type="InterPro" id="IPR010280">
    <property type="entry name" value="U5_MeTrfase_fam"/>
</dbReference>
<feature type="active site" description="Nucleophile" evidence="4">
    <location>
        <position position="352"/>
    </location>
</feature>
<keyword evidence="3 4" id="KW-0949">S-adenosyl-L-methionine</keyword>
<dbReference type="RefSeq" id="WP_249914694.1">
    <property type="nucleotide sequence ID" value="NZ_JAMGBB010000001.1"/>
</dbReference>
<accession>A0ABT0S787</accession>
<feature type="binding site" evidence="4">
    <location>
        <position position="235"/>
    </location>
    <ligand>
        <name>S-adenosyl-L-methionine</name>
        <dbReference type="ChEBI" id="CHEBI:59789"/>
    </ligand>
</feature>
<comment type="caution">
    <text evidence="6">The sequence shown here is derived from an EMBL/GenBank/DDBJ whole genome shotgun (WGS) entry which is preliminary data.</text>
</comment>
<comment type="similarity">
    <text evidence="4">Belongs to the class I-like SAM-binding methyltransferase superfamily. RNA M5U methyltransferase family.</text>
</comment>
<dbReference type="GO" id="GO:0032259">
    <property type="term" value="P:methylation"/>
    <property type="evidence" value="ECO:0007669"/>
    <property type="project" value="UniProtKB-KW"/>
</dbReference>
<evidence type="ECO:0000256" key="5">
    <source>
        <dbReference type="PROSITE-ProRule" id="PRU10015"/>
    </source>
</evidence>
<evidence type="ECO:0000313" key="6">
    <source>
        <dbReference type="EMBL" id="MCL6740251.1"/>
    </source>
</evidence>
<evidence type="ECO:0000256" key="2">
    <source>
        <dbReference type="ARBA" id="ARBA00022679"/>
    </source>
</evidence>
<dbReference type="PANTHER" id="PTHR11061">
    <property type="entry name" value="RNA M5U METHYLTRANSFERASE"/>
    <property type="match status" value="1"/>
</dbReference>
<protein>
    <submittedName>
        <fullName evidence="6">Class I SAM-dependent RNA methyltransferase</fullName>
    </submittedName>
</protein>
<name>A0ABT0S787_9SPHN</name>
<organism evidence="6 7">
    <name type="scientific">Sphingomonas brevis</name>
    <dbReference type="NCBI Taxonomy" id="2908206"/>
    <lineage>
        <taxon>Bacteria</taxon>
        <taxon>Pseudomonadati</taxon>
        <taxon>Pseudomonadota</taxon>
        <taxon>Alphaproteobacteria</taxon>
        <taxon>Sphingomonadales</taxon>
        <taxon>Sphingomonadaceae</taxon>
        <taxon>Sphingomonas</taxon>
    </lineage>
</organism>
<dbReference type="PROSITE" id="PS51687">
    <property type="entry name" value="SAM_MT_RNA_M5U"/>
    <property type="match status" value="1"/>
</dbReference>
<evidence type="ECO:0000256" key="1">
    <source>
        <dbReference type="ARBA" id="ARBA00022603"/>
    </source>
</evidence>
<feature type="binding site" evidence="4">
    <location>
        <position position="326"/>
    </location>
    <ligand>
        <name>S-adenosyl-L-methionine</name>
        <dbReference type="ChEBI" id="CHEBI:59789"/>
    </ligand>
</feature>
<dbReference type="InterPro" id="IPR030390">
    <property type="entry name" value="MeTrfase_TrmA_AS"/>
</dbReference>
<dbReference type="Proteomes" id="UP001165383">
    <property type="component" value="Unassembled WGS sequence"/>
</dbReference>
<dbReference type="PANTHER" id="PTHR11061:SF49">
    <property type="entry name" value="23S RRNA (URACIL(1939)-C(5))-METHYLTRANSFERASE RLMD"/>
    <property type="match status" value="1"/>
</dbReference>
<dbReference type="PROSITE" id="PS01230">
    <property type="entry name" value="TRMA_1"/>
    <property type="match status" value="1"/>
</dbReference>